<dbReference type="RefSeq" id="WP_124724224.1">
    <property type="nucleotide sequence ID" value="NZ_CP034044.1"/>
</dbReference>
<dbReference type="InterPro" id="IPR000374">
    <property type="entry name" value="PC_trans"/>
</dbReference>
<dbReference type="KEGG" id="mstr:EGN60_00890"/>
<evidence type="ECO:0000256" key="3">
    <source>
        <dbReference type="ARBA" id="ARBA00005119"/>
    </source>
</evidence>
<evidence type="ECO:0000313" key="21">
    <source>
        <dbReference type="Proteomes" id="UP000275883"/>
    </source>
</evidence>
<dbReference type="PANTHER" id="PTHR46382:SF1">
    <property type="entry name" value="PHOSPHATIDATE CYTIDYLYLTRANSFERASE"/>
    <property type="match status" value="1"/>
</dbReference>
<keyword evidence="15 19" id="KW-0472">Membrane</keyword>
<evidence type="ECO:0000256" key="11">
    <source>
        <dbReference type="ARBA" id="ARBA00022692"/>
    </source>
</evidence>
<keyword evidence="21" id="KW-1185">Reference proteome</keyword>
<evidence type="ECO:0000256" key="13">
    <source>
        <dbReference type="ARBA" id="ARBA00022989"/>
    </source>
</evidence>
<dbReference type="GO" id="GO:0004605">
    <property type="term" value="F:phosphatidate cytidylyltransferase activity"/>
    <property type="evidence" value="ECO:0007669"/>
    <property type="project" value="UniProtKB-EC"/>
</dbReference>
<dbReference type="EMBL" id="CP034044">
    <property type="protein sequence ID" value="AZG68529.1"/>
    <property type="molecule type" value="Genomic_DNA"/>
</dbReference>
<name>A0A3G8LFV9_9MOLU</name>
<comment type="subcellular location">
    <subcellularLocation>
        <location evidence="2">Cell membrane</location>
        <topology evidence="2">Multi-pass membrane protein</topology>
    </subcellularLocation>
</comment>
<keyword evidence="12 18" id="KW-0548">Nucleotidyltransferase</keyword>
<dbReference type="OrthoDB" id="9799199at2"/>
<evidence type="ECO:0000256" key="6">
    <source>
        <dbReference type="ARBA" id="ARBA00012487"/>
    </source>
</evidence>
<evidence type="ECO:0000256" key="9">
    <source>
        <dbReference type="ARBA" id="ARBA00022516"/>
    </source>
</evidence>
<dbReference type="AlphaFoldDB" id="A0A3G8LFV9"/>
<feature type="transmembrane region" description="Helical" evidence="19">
    <location>
        <begin position="177"/>
        <end position="198"/>
    </location>
</feature>
<keyword evidence="10 18" id="KW-0808">Transferase</keyword>
<evidence type="ECO:0000256" key="19">
    <source>
        <dbReference type="SAM" id="Phobius"/>
    </source>
</evidence>
<evidence type="ECO:0000256" key="5">
    <source>
        <dbReference type="ARBA" id="ARBA00010185"/>
    </source>
</evidence>
<evidence type="ECO:0000256" key="18">
    <source>
        <dbReference type="RuleBase" id="RU003938"/>
    </source>
</evidence>
<feature type="transmembrane region" description="Helical" evidence="19">
    <location>
        <begin position="151"/>
        <end position="171"/>
    </location>
</feature>
<feature type="transmembrane region" description="Helical" evidence="19">
    <location>
        <begin position="219"/>
        <end position="241"/>
    </location>
</feature>
<keyword evidence="14" id="KW-0443">Lipid metabolism</keyword>
<dbReference type="GO" id="GO:0005886">
    <property type="term" value="C:plasma membrane"/>
    <property type="evidence" value="ECO:0007669"/>
    <property type="project" value="UniProtKB-SubCell"/>
</dbReference>
<dbReference type="PROSITE" id="PS01315">
    <property type="entry name" value="CDS"/>
    <property type="match status" value="1"/>
</dbReference>
<evidence type="ECO:0000256" key="12">
    <source>
        <dbReference type="ARBA" id="ARBA00022695"/>
    </source>
</evidence>
<comment type="pathway">
    <text evidence="3 18">Phospholipid metabolism; CDP-diacylglycerol biosynthesis; CDP-diacylglycerol from sn-glycerol 3-phosphate: step 3/3.</text>
</comment>
<sequence length="319" mass="36386">MKNIIQRGRSAIILYAILIPFFLLTFFGQRSGRIIGLGFFIVFSNWALYEVIKHNRLPIWANLILLLTSNIIWIFPTQFYLTSAQNPNIFWDTDKVSLTTDNLLKTIYKDGFLGSNSRFASIEFYVLGIVNIAFFFIFFKSQKNKKFFSSAMSITAFATFIIPIFLKVLFILNAANIYLLFCVFIIPMVTDTAAYFGGKFLGHKLFKRKFAPKISPKKTWEGAIIGYLCGALFVFIVMYIGKLTNNFQFTFYFNYKQIITAVILLPILSTVGDLVFSAMKRTLEIKDFSNLIPGHGGLMDRFDSVSFVTIGATIILLIN</sequence>
<comment type="pathway">
    <text evidence="4">Lipid metabolism.</text>
</comment>
<keyword evidence="9" id="KW-0444">Lipid biosynthesis</keyword>
<evidence type="ECO:0000256" key="17">
    <source>
        <dbReference type="ARBA" id="ARBA00023264"/>
    </source>
</evidence>
<dbReference type="EC" id="2.7.7.41" evidence="6 18"/>
<keyword evidence="8" id="KW-1003">Cell membrane</keyword>
<dbReference type="GO" id="GO:0016024">
    <property type="term" value="P:CDP-diacylglycerol biosynthetic process"/>
    <property type="evidence" value="ECO:0007669"/>
    <property type="project" value="UniProtKB-UniPathway"/>
</dbReference>
<feature type="transmembrane region" description="Helical" evidence="19">
    <location>
        <begin position="59"/>
        <end position="81"/>
    </location>
</feature>
<evidence type="ECO:0000313" key="20">
    <source>
        <dbReference type="EMBL" id="AZG68529.1"/>
    </source>
</evidence>
<evidence type="ECO:0000256" key="2">
    <source>
        <dbReference type="ARBA" id="ARBA00004651"/>
    </source>
</evidence>
<reference evidence="20 21" key="1">
    <citation type="submission" date="2018-11" db="EMBL/GenBank/DDBJ databases">
        <title>Genome sequence of Mycoplasma struthionis sp. nov.</title>
        <authorList>
            <person name="Spergser J."/>
        </authorList>
    </citation>
    <scope>NUCLEOTIDE SEQUENCE [LARGE SCALE GENOMIC DNA]</scope>
    <source>
        <strain evidence="20 21">237IA</strain>
    </source>
</reference>
<accession>A0A3G8LFV9</accession>
<feature type="transmembrane region" description="Helical" evidence="19">
    <location>
        <begin position="119"/>
        <end position="139"/>
    </location>
</feature>
<evidence type="ECO:0000256" key="8">
    <source>
        <dbReference type="ARBA" id="ARBA00022475"/>
    </source>
</evidence>
<dbReference type="PANTHER" id="PTHR46382">
    <property type="entry name" value="PHOSPHATIDATE CYTIDYLYLTRANSFERASE"/>
    <property type="match status" value="1"/>
</dbReference>
<dbReference type="Pfam" id="PF01148">
    <property type="entry name" value="CTP_transf_1"/>
    <property type="match status" value="1"/>
</dbReference>
<evidence type="ECO:0000256" key="16">
    <source>
        <dbReference type="ARBA" id="ARBA00023209"/>
    </source>
</evidence>
<protein>
    <recommendedName>
        <fullName evidence="7 18">Phosphatidate cytidylyltransferase</fullName>
        <ecNumber evidence="6 18">2.7.7.41</ecNumber>
    </recommendedName>
</protein>
<keyword evidence="16" id="KW-0594">Phospholipid biosynthesis</keyword>
<keyword evidence="11 18" id="KW-0812">Transmembrane</keyword>
<feature type="transmembrane region" description="Helical" evidence="19">
    <location>
        <begin position="34"/>
        <end position="52"/>
    </location>
</feature>
<feature type="transmembrane region" description="Helical" evidence="19">
    <location>
        <begin position="12"/>
        <end position="28"/>
    </location>
</feature>
<evidence type="ECO:0000256" key="4">
    <source>
        <dbReference type="ARBA" id="ARBA00005189"/>
    </source>
</evidence>
<dbReference type="UniPathway" id="UPA00557">
    <property type="reaction ID" value="UER00614"/>
</dbReference>
<keyword evidence="13 19" id="KW-1133">Transmembrane helix</keyword>
<organism evidence="20 21">
    <name type="scientific">Mycoplasma struthionis</name>
    <dbReference type="NCBI Taxonomy" id="538220"/>
    <lineage>
        <taxon>Bacteria</taxon>
        <taxon>Bacillati</taxon>
        <taxon>Mycoplasmatota</taxon>
        <taxon>Mollicutes</taxon>
        <taxon>Mycoplasmataceae</taxon>
        <taxon>Mycoplasma</taxon>
    </lineage>
</organism>
<evidence type="ECO:0000256" key="7">
    <source>
        <dbReference type="ARBA" id="ARBA00019373"/>
    </source>
</evidence>
<gene>
    <name evidence="20" type="ORF">EGN60_00890</name>
</gene>
<feature type="transmembrane region" description="Helical" evidence="19">
    <location>
        <begin position="253"/>
        <end position="276"/>
    </location>
</feature>
<evidence type="ECO:0000256" key="1">
    <source>
        <dbReference type="ARBA" id="ARBA00001698"/>
    </source>
</evidence>
<keyword evidence="17" id="KW-1208">Phospholipid metabolism</keyword>
<comment type="similarity">
    <text evidence="5 18">Belongs to the CDS family.</text>
</comment>
<evidence type="ECO:0000256" key="14">
    <source>
        <dbReference type="ARBA" id="ARBA00023098"/>
    </source>
</evidence>
<proteinExistence type="inferred from homology"/>
<dbReference type="Proteomes" id="UP000275883">
    <property type="component" value="Chromosome"/>
</dbReference>
<comment type="catalytic activity">
    <reaction evidence="1 18">
        <text>a 1,2-diacyl-sn-glycero-3-phosphate + CTP + H(+) = a CDP-1,2-diacyl-sn-glycerol + diphosphate</text>
        <dbReference type="Rhea" id="RHEA:16229"/>
        <dbReference type="ChEBI" id="CHEBI:15378"/>
        <dbReference type="ChEBI" id="CHEBI:33019"/>
        <dbReference type="ChEBI" id="CHEBI:37563"/>
        <dbReference type="ChEBI" id="CHEBI:58332"/>
        <dbReference type="ChEBI" id="CHEBI:58608"/>
        <dbReference type="EC" id="2.7.7.41"/>
    </reaction>
</comment>
<evidence type="ECO:0000256" key="15">
    <source>
        <dbReference type="ARBA" id="ARBA00023136"/>
    </source>
</evidence>
<evidence type="ECO:0000256" key="10">
    <source>
        <dbReference type="ARBA" id="ARBA00022679"/>
    </source>
</evidence>